<feature type="domain" description="ABC transporter" evidence="4">
    <location>
        <begin position="37"/>
        <end position="83"/>
    </location>
</feature>
<gene>
    <name evidence="5" type="ORF">WCD58_30780</name>
</gene>
<feature type="region of interest" description="Disordered" evidence="3">
    <location>
        <begin position="77"/>
        <end position="101"/>
    </location>
</feature>
<dbReference type="PANTHER" id="PTHR42794:SF1">
    <property type="entry name" value="HEMIN IMPORT ATP-BINDING PROTEIN HMUV"/>
    <property type="match status" value="1"/>
</dbReference>
<accession>A0ABU8ME47</accession>
<comment type="caution">
    <text evidence="5">The sequence shown here is derived from an EMBL/GenBank/DDBJ whole genome shotgun (WGS) entry which is preliminary data.</text>
</comment>
<dbReference type="EMBL" id="JBBEGM010000019">
    <property type="protein sequence ID" value="MEJ2865579.1"/>
    <property type="molecule type" value="Genomic_DNA"/>
</dbReference>
<proteinExistence type="predicted"/>
<keyword evidence="5" id="KW-0067">ATP-binding</keyword>
<evidence type="ECO:0000256" key="3">
    <source>
        <dbReference type="SAM" id="MobiDB-lite"/>
    </source>
</evidence>
<dbReference type="InterPro" id="IPR003439">
    <property type="entry name" value="ABC_transporter-like_ATP-bd"/>
</dbReference>
<sequence length="101" mass="10533">MHPSDTIPCDTLPAADIGTAHLRAEGVGVTRGARRVLNDVTVTVSHRSRLAIVGENGRGKSTLLHVLAGLLVPDEGRVTRTGTIGSPARSSPPRRAPRSAP</sequence>
<keyword evidence="6" id="KW-1185">Reference proteome</keyword>
<keyword evidence="2" id="KW-1278">Translocase</keyword>
<keyword evidence="5" id="KW-0547">Nucleotide-binding</keyword>
<evidence type="ECO:0000256" key="2">
    <source>
        <dbReference type="ARBA" id="ARBA00022967"/>
    </source>
</evidence>
<evidence type="ECO:0000259" key="4">
    <source>
        <dbReference type="Pfam" id="PF00005"/>
    </source>
</evidence>
<dbReference type="Proteomes" id="UP001369736">
    <property type="component" value="Unassembled WGS sequence"/>
</dbReference>
<evidence type="ECO:0000256" key="1">
    <source>
        <dbReference type="ARBA" id="ARBA00022448"/>
    </source>
</evidence>
<name>A0ABU8ME47_9PSEU</name>
<feature type="compositionally biased region" description="Low complexity" evidence="3">
    <location>
        <begin position="86"/>
        <end position="101"/>
    </location>
</feature>
<organism evidence="5 6">
    <name type="scientific">Actinomycetospora flava</name>
    <dbReference type="NCBI Taxonomy" id="3129232"/>
    <lineage>
        <taxon>Bacteria</taxon>
        <taxon>Bacillati</taxon>
        <taxon>Actinomycetota</taxon>
        <taxon>Actinomycetes</taxon>
        <taxon>Pseudonocardiales</taxon>
        <taxon>Pseudonocardiaceae</taxon>
        <taxon>Actinomycetospora</taxon>
    </lineage>
</organism>
<dbReference type="Gene3D" id="3.40.50.300">
    <property type="entry name" value="P-loop containing nucleotide triphosphate hydrolases"/>
    <property type="match status" value="1"/>
</dbReference>
<dbReference type="SUPFAM" id="SSF52540">
    <property type="entry name" value="P-loop containing nucleoside triphosphate hydrolases"/>
    <property type="match status" value="1"/>
</dbReference>
<dbReference type="PANTHER" id="PTHR42794">
    <property type="entry name" value="HEMIN IMPORT ATP-BINDING PROTEIN HMUV"/>
    <property type="match status" value="1"/>
</dbReference>
<evidence type="ECO:0000313" key="5">
    <source>
        <dbReference type="EMBL" id="MEJ2865579.1"/>
    </source>
</evidence>
<keyword evidence="1" id="KW-0813">Transport</keyword>
<evidence type="ECO:0000313" key="6">
    <source>
        <dbReference type="Proteomes" id="UP001369736"/>
    </source>
</evidence>
<dbReference type="GO" id="GO:0005524">
    <property type="term" value="F:ATP binding"/>
    <property type="evidence" value="ECO:0007669"/>
    <property type="project" value="UniProtKB-KW"/>
</dbReference>
<reference evidence="5 6" key="1">
    <citation type="submission" date="2024-03" db="EMBL/GenBank/DDBJ databases">
        <title>Actinomycetospora sp. OC33-EN07, a novel actinomycete isolated from wild orchid (Aerides multiflora).</title>
        <authorList>
            <person name="Suriyachadkun C."/>
        </authorList>
    </citation>
    <scope>NUCLEOTIDE SEQUENCE [LARGE SCALE GENOMIC DNA]</scope>
    <source>
        <strain evidence="5 6">OC33-EN07</strain>
    </source>
</reference>
<dbReference type="InterPro" id="IPR027417">
    <property type="entry name" value="P-loop_NTPase"/>
</dbReference>
<dbReference type="Pfam" id="PF00005">
    <property type="entry name" value="ABC_tran"/>
    <property type="match status" value="1"/>
</dbReference>
<protein>
    <submittedName>
        <fullName evidence="5">ATP-binding cassette domain-containing protein</fullName>
    </submittedName>
</protein>